<evidence type="ECO:0000256" key="1">
    <source>
        <dbReference type="SAM" id="SignalP"/>
    </source>
</evidence>
<gene>
    <name evidence="2" type="ORF">EU557_13340</name>
</gene>
<comment type="caution">
    <text evidence="2">The sequence shown here is derived from an EMBL/GenBank/DDBJ whole genome shotgun (WGS) entry which is preliminary data.</text>
</comment>
<dbReference type="Gene3D" id="2.60.40.10">
    <property type="entry name" value="Immunoglobulins"/>
    <property type="match status" value="1"/>
</dbReference>
<feature type="signal peptide" evidence="1">
    <location>
        <begin position="1"/>
        <end position="33"/>
    </location>
</feature>
<name>A0A4Z0MLZ7_9BACT</name>
<proteinExistence type="predicted"/>
<organism evidence="2 3">
    <name type="scientific">Hymenobacter wooponensis</name>
    <dbReference type="NCBI Taxonomy" id="1525360"/>
    <lineage>
        <taxon>Bacteria</taxon>
        <taxon>Pseudomonadati</taxon>
        <taxon>Bacteroidota</taxon>
        <taxon>Cytophagia</taxon>
        <taxon>Cytophagales</taxon>
        <taxon>Hymenobacteraceae</taxon>
        <taxon>Hymenobacter</taxon>
    </lineage>
</organism>
<evidence type="ECO:0000313" key="2">
    <source>
        <dbReference type="EMBL" id="TGD80783.1"/>
    </source>
</evidence>
<reference evidence="2 3" key="1">
    <citation type="submission" date="2019-04" db="EMBL/GenBank/DDBJ databases">
        <authorList>
            <person name="Feng G."/>
            <person name="Zhang J."/>
            <person name="Zhu H."/>
        </authorList>
    </citation>
    <scope>NUCLEOTIDE SEQUENCE [LARGE SCALE GENOMIC DNA]</scope>
    <source>
        <strain evidence="2 3">JCM 19491</strain>
    </source>
</reference>
<dbReference type="Pfam" id="PF13585">
    <property type="entry name" value="CHU_C"/>
    <property type="match status" value="1"/>
</dbReference>
<sequence length="652" mass="69546">MISVYRYGMVNKRLLSFLLCWAFILVPSAVVWAQCVATPNSGANFRVFDVATKQEVQALCVGRQVRLKDASGRQLDPAQVYYQKTAAIVCSGFQDTSTFYTPTAAGSITISQNTQNPQPNSSGLIFARTFPVKATPPPTFDLVACSAGLVQITVTDQTYDQYTVTIGGQVVQPNPRPNAPVTYTTNGATSVTLTGSYNSPTLCTNNLTKTFTPLPAPQRPTIQRLTVQTGGNALFQFGPLQTQYQYSLQVNDAAVGGFRTVATIDPASTSYTLANATLPGCYRLLLRDACQTSAPLPSLTEVCSVTLTATSLEARNRLTWVTSQQGTVEITRNGQPLVQLPAGTRQYEDTAVTCGVAYTYRISATAGGSTSVSNESAVTTTSSLAPAAPRLTASFNLLNQVELTAEVPRSSSGGQLTYLRNGAALRTTTSRTLRDSTLTLPQALCYTARFQDACGNRSSESAAVCPVVLSASSANAEGTLVRLSWSALRGPDPAAPVTYRVLVLSANNAVLSSISAGAALSLPALAPLLNQQDQQVLRYRVEATGGGLASPSYSNVATVARAVKLFVPTAFTPNGDGLNDVLELRGRYLDNFRFVVIDRNGQEVFRATTRSQTWDGRIGTTAPVPGAYVWRFEANDQAGQHVVQQGTVTILR</sequence>
<protein>
    <submittedName>
        <fullName evidence="2">Gliding motility-associated C-terminal domain-containing protein</fullName>
    </submittedName>
</protein>
<keyword evidence="3" id="KW-1185">Reference proteome</keyword>
<keyword evidence="1" id="KW-0732">Signal</keyword>
<evidence type="ECO:0000313" key="3">
    <source>
        <dbReference type="Proteomes" id="UP000298284"/>
    </source>
</evidence>
<dbReference type="InterPro" id="IPR013783">
    <property type="entry name" value="Ig-like_fold"/>
</dbReference>
<dbReference type="EMBL" id="SRKZ01000003">
    <property type="protein sequence ID" value="TGD80783.1"/>
    <property type="molecule type" value="Genomic_DNA"/>
</dbReference>
<dbReference type="Proteomes" id="UP000298284">
    <property type="component" value="Unassembled WGS sequence"/>
</dbReference>
<dbReference type="OrthoDB" id="631648at2"/>
<accession>A0A4Z0MLZ7</accession>
<feature type="chain" id="PRO_5021378397" evidence="1">
    <location>
        <begin position="34"/>
        <end position="652"/>
    </location>
</feature>
<dbReference type="AlphaFoldDB" id="A0A4Z0MLZ7"/>